<accession>A0ACC2NDM6</accession>
<comment type="caution">
    <text evidence="1">The sequence shown here is derived from an EMBL/GenBank/DDBJ whole genome shotgun (WGS) entry which is preliminary data.</text>
</comment>
<dbReference type="EMBL" id="CM056743">
    <property type="protein sequence ID" value="KAJ8669186.1"/>
    <property type="molecule type" value="Genomic_DNA"/>
</dbReference>
<proteinExistence type="predicted"/>
<evidence type="ECO:0000313" key="1">
    <source>
        <dbReference type="EMBL" id="KAJ8669186.1"/>
    </source>
</evidence>
<keyword evidence="2" id="KW-1185">Reference proteome</keyword>
<gene>
    <name evidence="1" type="ORF">QAD02_000445</name>
</gene>
<sequence length="239" mass="25744">MFEVGLPTNRRQLREAHIAAILGQDRNLIDLNHVDAMLDAENDNIAGQFGVLLGHTQNAHSYQPRGHMMPQAGQVVPPLGQNRNIVIGHPSQAVQAVDGIQVLPLPANQVRPLPANQVPTLPANQSLPLPANQVMPLPANQSLPLPANQVLPLPANQVLPLPANQVLPLTANQVLPLPANQVLPLPLQAAEELEPQDEVMNDESGDPPRADDRAHRHDLRNAERQVVQDGPALHPAGKP</sequence>
<evidence type="ECO:0000313" key="2">
    <source>
        <dbReference type="Proteomes" id="UP001239111"/>
    </source>
</evidence>
<name>A0ACC2NDM6_9HYME</name>
<dbReference type="Proteomes" id="UP001239111">
    <property type="component" value="Chromosome 3"/>
</dbReference>
<protein>
    <submittedName>
        <fullName evidence="1">Uncharacterized protein</fullName>
    </submittedName>
</protein>
<reference evidence="1" key="1">
    <citation type="submission" date="2023-04" db="EMBL/GenBank/DDBJ databases">
        <title>A chromosome-level genome assembly of the parasitoid wasp Eretmocerus hayati.</title>
        <authorList>
            <person name="Zhong Y."/>
            <person name="Liu S."/>
            <person name="Liu Y."/>
        </authorList>
    </citation>
    <scope>NUCLEOTIDE SEQUENCE</scope>
    <source>
        <strain evidence="1">ZJU_SS_LIU_2023</strain>
    </source>
</reference>
<organism evidence="1 2">
    <name type="scientific">Eretmocerus hayati</name>
    <dbReference type="NCBI Taxonomy" id="131215"/>
    <lineage>
        <taxon>Eukaryota</taxon>
        <taxon>Metazoa</taxon>
        <taxon>Ecdysozoa</taxon>
        <taxon>Arthropoda</taxon>
        <taxon>Hexapoda</taxon>
        <taxon>Insecta</taxon>
        <taxon>Pterygota</taxon>
        <taxon>Neoptera</taxon>
        <taxon>Endopterygota</taxon>
        <taxon>Hymenoptera</taxon>
        <taxon>Apocrita</taxon>
        <taxon>Proctotrupomorpha</taxon>
        <taxon>Chalcidoidea</taxon>
        <taxon>Aphelinidae</taxon>
        <taxon>Aphelininae</taxon>
        <taxon>Eretmocerus</taxon>
    </lineage>
</organism>